<dbReference type="Proteomes" id="UP000076727">
    <property type="component" value="Unassembled WGS sequence"/>
</dbReference>
<evidence type="ECO:0000313" key="2">
    <source>
        <dbReference type="Proteomes" id="UP000076727"/>
    </source>
</evidence>
<sequence>MEDHQSRQQLQRTIVDAHASAMYEERRVFPEFSSNRGDVEVAENVTFQAYRDLGLDVLPLYLRYVERRTVPILVLVFDDADVLATQSIQDDSRAALGPEYASGDSNGRSSYTLFDLLCSSLRPFTEDGLRAVFVFKDPSLLNAQQEVALSISSPGNHSNSLYGTSRSHEPGIYPCDMPVRAQVMADGDDSPM</sequence>
<protein>
    <submittedName>
        <fullName evidence="1">Uncharacterized protein</fullName>
    </submittedName>
</protein>
<organism evidence="1 2">
    <name type="scientific">Daedalea quercina L-15889</name>
    <dbReference type="NCBI Taxonomy" id="1314783"/>
    <lineage>
        <taxon>Eukaryota</taxon>
        <taxon>Fungi</taxon>
        <taxon>Dikarya</taxon>
        <taxon>Basidiomycota</taxon>
        <taxon>Agaricomycotina</taxon>
        <taxon>Agaricomycetes</taxon>
        <taxon>Polyporales</taxon>
        <taxon>Fomitopsis</taxon>
    </lineage>
</organism>
<dbReference type="AlphaFoldDB" id="A0A165QIR2"/>
<reference evidence="1 2" key="1">
    <citation type="journal article" date="2016" name="Mol. Biol. Evol.">
        <title>Comparative Genomics of Early-Diverging Mushroom-Forming Fungi Provides Insights into the Origins of Lignocellulose Decay Capabilities.</title>
        <authorList>
            <person name="Nagy L.G."/>
            <person name="Riley R."/>
            <person name="Tritt A."/>
            <person name="Adam C."/>
            <person name="Daum C."/>
            <person name="Floudas D."/>
            <person name="Sun H."/>
            <person name="Yadav J.S."/>
            <person name="Pangilinan J."/>
            <person name="Larsson K.H."/>
            <person name="Matsuura K."/>
            <person name="Barry K."/>
            <person name="Labutti K."/>
            <person name="Kuo R."/>
            <person name="Ohm R.A."/>
            <person name="Bhattacharya S.S."/>
            <person name="Shirouzu T."/>
            <person name="Yoshinaga Y."/>
            <person name="Martin F.M."/>
            <person name="Grigoriev I.V."/>
            <person name="Hibbett D.S."/>
        </authorList>
    </citation>
    <scope>NUCLEOTIDE SEQUENCE [LARGE SCALE GENOMIC DNA]</scope>
    <source>
        <strain evidence="1 2">L-15889</strain>
    </source>
</reference>
<accession>A0A165QIR2</accession>
<name>A0A165QIR2_9APHY</name>
<dbReference type="OrthoDB" id="10459575at2759"/>
<evidence type="ECO:0000313" key="1">
    <source>
        <dbReference type="EMBL" id="KZT69518.1"/>
    </source>
</evidence>
<gene>
    <name evidence="1" type="ORF">DAEQUDRAFT_255768</name>
</gene>
<dbReference type="EMBL" id="KV429057">
    <property type="protein sequence ID" value="KZT69518.1"/>
    <property type="molecule type" value="Genomic_DNA"/>
</dbReference>
<keyword evidence="2" id="KW-1185">Reference proteome</keyword>
<proteinExistence type="predicted"/>